<dbReference type="RefSeq" id="WP_152823508.1">
    <property type="nucleotide sequence ID" value="NZ_WHUT02000001.1"/>
</dbReference>
<protein>
    <submittedName>
        <fullName evidence="2">Uncharacterized protein</fullName>
    </submittedName>
</protein>
<evidence type="ECO:0000256" key="1">
    <source>
        <dbReference type="SAM" id="SignalP"/>
    </source>
</evidence>
<accession>A0A8X8GZS5</accession>
<keyword evidence="1" id="KW-0732">Signal</keyword>
<comment type="caution">
    <text evidence="2">The sequence shown here is derived from an EMBL/GenBank/DDBJ whole genome shotgun (WGS) entry which is preliminary data.</text>
</comment>
<dbReference type="AlphaFoldDB" id="A0A8X8GZS5"/>
<reference evidence="2" key="1">
    <citation type="submission" date="2020-05" db="EMBL/GenBank/DDBJ databases">
        <title>Fertoebacter nigrum gen. nov., sp. nov., a new member of the family Rhodobacteraceae.</title>
        <authorList>
            <person name="Szuroczki S."/>
            <person name="Abbaszade G."/>
            <person name="Buni D."/>
            <person name="Schumann P."/>
            <person name="Toth E."/>
        </authorList>
    </citation>
    <scope>NUCLEOTIDE SEQUENCE</scope>
    <source>
        <strain evidence="2">RG-N-1a</strain>
    </source>
</reference>
<dbReference type="Proteomes" id="UP000484076">
    <property type="component" value="Unassembled WGS sequence"/>
</dbReference>
<evidence type="ECO:0000313" key="3">
    <source>
        <dbReference type="Proteomes" id="UP000484076"/>
    </source>
</evidence>
<gene>
    <name evidence="2" type="ORF">GEU84_000260</name>
</gene>
<organism evidence="2 3">
    <name type="scientific">Fertoeibacter niger</name>
    <dbReference type="NCBI Taxonomy" id="2656921"/>
    <lineage>
        <taxon>Bacteria</taxon>
        <taxon>Pseudomonadati</taxon>
        <taxon>Pseudomonadota</taxon>
        <taxon>Alphaproteobacteria</taxon>
        <taxon>Rhodobacterales</taxon>
        <taxon>Paracoccaceae</taxon>
        <taxon>Fertoeibacter</taxon>
    </lineage>
</organism>
<keyword evidence="3" id="KW-1185">Reference proteome</keyword>
<proteinExistence type="predicted"/>
<sequence length="180" mass="18747">MWRAAVLVLALAAPAAGQEAYYPDPPPGYPPVLGDVAATLGRDAVAWQTYDFSIGAFDASAWIDTYDGITFKLIGYTPGDPDAETGRLRVAATYASTPQVGSKPTALMIEIFDDGLEGPRLSSQGRAAVLEITAIELGSGSGYGSMSGRLTAELCPRGGKNGACRKFSGTFDTGLQFSGL</sequence>
<evidence type="ECO:0000313" key="2">
    <source>
        <dbReference type="EMBL" id="NUB42803.1"/>
    </source>
</evidence>
<name>A0A8X8GZS5_9RHOB</name>
<dbReference type="EMBL" id="WHUT02000001">
    <property type="protein sequence ID" value="NUB42803.1"/>
    <property type="molecule type" value="Genomic_DNA"/>
</dbReference>
<feature type="signal peptide" evidence="1">
    <location>
        <begin position="1"/>
        <end position="20"/>
    </location>
</feature>
<feature type="chain" id="PRO_5036446750" evidence="1">
    <location>
        <begin position="21"/>
        <end position="180"/>
    </location>
</feature>